<dbReference type="CDD" id="cd06324">
    <property type="entry name" value="PBP1_ABC_sugar_binding-like"/>
    <property type="match status" value="1"/>
</dbReference>
<proteinExistence type="inferred from homology"/>
<accession>A0A0N0M016</accession>
<dbReference type="GO" id="GO:0030246">
    <property type="term" value="F:carbohydrate binding"/>
    <property type="evidence" value="ECO:0007669"/>
    <property type="project" value="UniProtKB-ARBA"/>
</dbReference>
<protein>
    <submittedName>
        <fullName evidence="5">Sugar ABC transporter substrate-binding protein</fullName>
    </submittedName>
</protein>
<evidence type="ECO:0000256" key="1">
    <source>
        <dbReference type="ARBA" id="ARBA00004196"/>
    </source>
</evidence>
<name>A0A0N0M016_9GAMM</name>
<dbReference type="PANTHER" id="PTHR46847">
    <property type="entry name" value="D-ALLOSE-BINDING PERIPLASMIC PROTEIN-RELATED"/>
    <property type="match status" value="1"/>
</dbReference>
<dbReference type="Proteomes" id="UP000037848">
    <property type="component" value="Unassembled WGS sequence"/>
</dbReference>
<evidence type="ECO:0000256" key="2">
    <source>
        <dbReference type="ARBA" id="ARBA00007639"/>
    </source>
</evidence>
<dbReference type="OrthoDB" id="245475at2"/>
<dbReference type="AlphaFoldDB" id="A0A0N0M016"/>
<keyword evidence="3" id="KW-0732">Signal</keyword>
<dbReference type="EMBL" id="LHPH01000008">
    <property type="protein sequence ID" value="KPH63538.1"/>
    <property type="molecule type" value="Genomic_DNA"/>
</dbReference>
<sequence length="365" mass="40679">MTLILFSRILTSSLLLVAILSSFNVLALNITFINPGFNKSTDDVNNSTGDFWYKVSAAMHAASDDLDINLTVYYANRNHILMKELISKALKAKPDLLILVDEKQVISNYLLSINTDNVPLYFLLNRPNASRLHYLIQHNANIVGSMVPDNRMGGRLLAEALFNKHRNSSNTNMKILALLGDYTTPAATARRAGLTDYLNSYPEASLFAEDVANWSLEESYTKTLAFLQNAPEINAIWCANDAIAFGAIKALNTLNLRKHVVVGGINWDTPENKDITLDVSIGGHVLLGAHALLNIYDASKKPEQFPLQHKQVASFNNRTDDYEALINKINSGDLKMIDFLLFSQTQENHLDFTVENLAHELKNSL</sequence>
<feature type="domain" description="Periplasmic binding protein" evidence="4">
    <location>
        <begin position="46"/>
        <end position="265"/>
    </location>
</feature>
<dbReference type="InterPro" id="IPR028082">
    <property type="entry name" value="Peripla_BP_I"/>
</dbReference>
<comment type="subcellular location">
    <subcellularLocation>
        <location evidence="1">Cell envelope</location>
    </subcellularLocation>
</comment>
<evidence type="ECO:0000313" key="6">
    <source>
        <dbReference type="Proteomes" id="UP000037848"/>
    </source>
</evidence>
<dbReference type="PATRIC" id="fig|187330.3.peg.3985"/>
<dbReference type="GO" id="GO:0030313">
    <property type="term" value="C:cell envelope"/>
    <property type="evidence" value="ECO:0007669"/>
    <property type="project" value="UniProtKB-SubCell"/>
</dbReference>
<comment type="similarity">
    <text evidence="2">Belongs to the bacterial solute-binding protein 2 family.</text>
</comment>
<dbReference type="Gene3D" id="3.40.50.2300">
    <property type="match status" value="2"/>
</dbReference>
<dbReference type="PANTHER" id="PTHR46847:SF2">
    <property type="entry name" value="ABC TRANSPORTER SUGAR-BINDING PROTEIN"/>
    <property type="match status" value="1"/>
</dbReference>
<evidence type="ECO:0000259" key="4">
    <source>
        <dbReference type="Pfam" id="PF13407"/>
    </source>
</evidence>
<dbReference type="InterPro" id="IPR025997">
    <property type="entry name" value="SBP_2_dom"/>
</dbReference>
<dbReference type="STRING" id="187330.AMS58_04745"/>
<dbReference type="SUPFAM" id="SSF53822">
    <property type="entry name" value="Periplasmic binding protein-like I"/>
    <property type="match status" value="1"/>
</dbReference>
<evidence type="ECO:0000256" key="3">
    <source>
        <dbReference type="ARBA" id="ARBA00022729"/>
    </source>
</evidence>
<dbReference type="GO" id="GO:0055085">
    <property type="term" value="P:transmembrane transport"/>
    <property type="evidence" value="ECO:0007669"/>
    <property type="project" value="UniProtKB-ARBA"/>
</dbReference>
<organism evidence="5 6">
    <name type="scientific">Pseudoalteromonas porphyrae</name>
    <dbReference type="NCBI Taxonomy" id="187330"/>
    <lineage>
        <taxon>Bacteria</taxon>
        <taxon>Pseudomonadati</taxon>
        <taxon>Pseudomonadota</taxon>
        <taxon>Gammaproteobacteria</taxon>
        <taxon>Alteromonadales</taxon>
        <taxon>Pseudoalteromonadaceae</taxon>
        <taxon>Pseudoalteromonas</taxon>
    </lineage>
</organism>
<dbReference type="Pfam" id="PF13407">
    <property type="entry name" value="Peripla_BP_4"/>
    <property type="match status" value="1"/>
</dbReference>
<evidence type="ECO:0000313" key="5">
    <source>
        <dbReference type="EMBL" id="KPH63538.1"/>
    </source>
</evidence>
<gene>
    <name evidence="5" type="ORF">ADS77_09510</name>
</gene>
<reference evidence="5 6" key="1">
    <citation type="submission" date="2015-08" db="EMBL/GenBank/DDBJ databases">
        <title>Draft Genome Sequence of Pseudoalteromonas porphyrae UCD-SED14.</title>
        <authorList>
            <person name="Coil D.A."/>
            <person name="Jospin G."/>
            <person name="Lee R.D."/>
            <person name="Eisen J.A."/>
        </authorList>
    </citation>
    <scope>NUCLEOTIDE SEQUENCE [LARGE SCALE GENOMIC DNA]</scope>
    <source>
        <strain evidence="5 6">UCD-SED14</strain>
    </source>
</reference>
<comment type="caution">
    <text evidence="5">The sequence shown here is derived from an EMBL/GenBank/DDBJ whole genome shotgun (WGS) entry which is preliminary data.</text>
</comment>
<keyword evidence="6" id="KW-1185">Reference proteome</keyword>